<dbReference type="PATRIC" id="fig|273123.14.peg.4543"/>
<sequence>MYTVSIDDFEQILKDDELPINEMVLMSAILSEVKEFSKTFIPNCNDLVDKASEHSITYNRLTEGDKLFLNGIMSMPLFICYGSNCLLN</sequence>
<organism evidence="1 2">
    <name type="scientific">Yersinia pseudotuberculosis serotype I (strain IP32953)</name>
    <dbReference type="NCBI Taxonomy" id="273123"/>
    <lineage>
        <taxon>Bacteria</taxon>
        <taxon>Pseudomonadati</taxon>
        <taxon>Pseudomonadota</taxon>
        <taxon>Gammaproteobacteria</taxon>
        <taxon>Enterobacterales</taxon>
        <taxon>Yersiniaceae</taxon>
        <taxon>Yersinia</taxon>
    </lineage>
</organism>
<geneLocation type="plasmid" evidence="1 2">
    <name>pYptb32953</name>
</geneLocation>
<name>Q663D5_YERPS</name>
<dbReference type="KEGG" id="ypo:BZ17_4305"/>
<gene>
    <name evidence="1" type="ordered locus">pYptb0019</name>
</gene>
<dbReference type="AlphaFoldDB" id="Q663D5"/>
<evidence type="ECO:0000313" key="2">
    <source>
        <dbReference type="Proteomes" id="UP000001011"/>
    </source>
</evidence>
<protein>
    <submittedName>
        <fullName evidence="1">Uncharacterized protein</fullName>
    </submittedName>
</protein>
<proteinExistence type="predicted"/>
<dbReference type="EMBL" id="BX936400">
    <property type="protein sequence ID" value="CAF25461.1"/>
    <property type="molecule type" value="Genomic_DNA"/>
</dbReference>
<keyword evidence="1" id="KW-0614">Plasmid</keyword>
<dbReference type="Proteomes" id="UP000001011">
    <property type="component" value="Plasmid pYptb32953"/>
</dbReference>
<dbReference type="RefSeq" id="WP_011191415.1">
    <property type="nucleotide sequence ID" value="NC_006154.1"/>
</dbReference>
<evidence type="ECO:0000313" key="1">
    <source>
        <dbReference type="EMBL" id="CAF25461.1"/>
    </source>
</evidence>
<dbReference type="KEGG" id="yps:pYptb0019"/>
<reference evidence="1 2" key="1">
    <citation type="journal article" date="2004" name="Proc. Natl. Acad. Sci. U.S.A.">
        <title>Insights into the evolution of Yersinia pestis through whole-genome comparison with Yersinia pseudotuberculosis.</title>
        <authorList>
            <person name="Chain P.S.G."/>
            <person name="Carniel E."/>
            <person name="Larimer F.W."/>
            <person name="Lamerdin J."/>
            <person name="Stoutland P.O."/>
            <person name="Regala W.M."/>
            <person name="Georgescu A.M."/>
            <person name="Vergez L.M."/>
            <person name="Land M.L."/>
            <person name="Motin V.L."/>
            <person name="Brubaker R.R."/>
            <person name="Fowler J."/>
            <person name="Hinnebusch J."/>
            <person name="Marceau M."/>
            <person name="Medigue C."/>
            <person name="Simonet M."/>
            <person name="Chenal-Francisque V."/>
            <person name="Souza B."/>
            <person name="Dacheux D."/>
            <person name="Elliott J.M."/>
            <person name="Derbise A."/>
            <person name="Hauser L.J."/>
            <person name="Garcia E."/>
        </authorList>
    </citation>
    <scope>NUCLEOTIDE SEQUENCE [LARGE SCALE GENOMIC DNA]</scope>
    <source>
        <strain evidence="2">IP32953</strain>
        <plasmid evidence="2">Plasmid pYptb32953</plasmid>
    </source>
</reference>
<accession>Q663D5</accession>